<dbReference type="PROSITE" id="PS01359">
    <property type="entry name" value="ZF_PHD_1"/>
    <property type="match status" value="1"/>
</dbReference>
<dbReference type="GO" id="GO:0045814">
    <property type="term" value="P:negative regulation of gene expression, epigenetic"/>
    <property type="evidence" value="ECO:0007669"/>
    <property type="project" value="UniProtKB-ARBA"/>
</dbReference>
<evidence type="ECO:0000256" key="10">
    <source>
        <dbReference type="PROSITE-ProRule" id="PRU00146"/>
    </source>
</evidence>
<dbReference type="GO" id="GO:0000976">
    <property type="term" value="F:transcription cis-regulatory region binding"/>
    <property type="evidence" value="ECO:0007669"/>
    <property type="project" value="UniProtKB-ARBA"/>
</dbReference>
<keyword evidence="6" id="KW-0287">Flowering</keyword>
<keyword evidence="4" id="KW-0862">Zinc</keyword>
<evidence type="ECO:0000256" key="1">
    <source>
        <dbReference type="ARBA" id="ARBA00004123"/>
    </source>
</evidence>
<evidence type="ECO:0000256" key="5">
    <source>
        <dbReference type="ARBA" id="ARBA00023015"/>
    </source>
</evidence>
<dbReference type="SMART" id="SM00249">
    <property type="entry name" value="PHD"/>
    <property type="match status" value="1"/>
</dbReference>
<dbReference type="FunFam" id="2.30.30.490:FF:000019">
    <property type="entry name" value="Chromatin remodeling protein EBS"/>
    <property type="match status" value="1"/>
</dbReference>
<dbReference type="InterPro" id="IPR011011">
    <property type="entry name" value="Znf_FYVE_PHD"/>
</dbReference>
<evidence type="ECO:0000256" key="3">
    <source>
        <dbReference type="ARBA" id="ARBA00022771"/>
    </source>
</evidence>
<evidence type="ECO:0000256" key="9">
    <source>
        <dbReference type="ARBA" id="ARBA00060739"/>
    </source>
</evidence>
<evidence type="ECO:0000313" key="14">
    <source>
        <dbReference type="Proteomes" id="UP000655225"/>
    </source>
</evidence>
<dbReference type="GO" id="GO:0005634">
    <property type="term" value="C:nucleus"/>
    <property type="evidence" value="ECO:0007669"/>
    <property type="project" value="UniProtKB-SubCell"/>
</dbReference>
<dbReference type="InterPro" id="IPR001025">
    <property type="entry name" value="BAH_dom"/>
</dbReference>
<keyword evidence="7" id="KW-0804">Transcription</keyword>
<accession>A0A834ZQX5</accession>
<dbReference type="InterPro" id="IPR019786">
    <property type="entry name" value="Zinc_finger_PHD-type_CS"/>
</dbReference>
<dbReference type="Pfam" id="PF01426">
    <property type="entry name" value="BAH"/>
    <property type="match status" value="1"/>
</dbReference>
<protein>
    <submittedName>
        <fullName evidence="13">Uncharacterized protein</fullName>
    </submittedName>
</protein>
<comment type="caution">
    <text evidence="13">The sequence shown here is derived from an EMBL/GenBank/DDBJ whole genome shotgun (WGS) entry which is preliminary data.</text>
</comment>
<dbReference type="Pfam" id="PF00628">
    <property type="entry name" value="PHD"/>
    <property type="match status" value="1"/>
</dbReference>
<comment type="similarity">
    <text evidence="9">Belongs to the SHL1/EBS protein family.</text>
</comment>
<dbReference type="OMA" id="SPNEHAN"/>
<keyword evidence="5" id="KW-0805">Transcription regulation</keyword>
<evidence type="ECO:0000256" key="6">
    <source>
        <dbReference type="ARBA" id="ARBA00023089"/>
    </source>
</evidence>
<evidence type="ECO:0000259" key="11">
    <source>
        <dbReference type="PROSITE" id="PS50016"/>
    </source>
</evidence>
<dbReference type="AlphaFoldDB" id="A0A834ZQX5"/>
<dbReference type="Gene3D" id="3.30.40.10">
    <property type="entry name" value="Zinc/RING finger domain, C3HC4 (zinc finger)"/>
    <property type="match status" value="1"/>
</dbReference>
<dbReference type="GO" id="GO:0140002">
    <property type="term" value="F:histone H3K4me3 reader activity"/>
    <property type="evidence" value="ECO:0007669"/>
    <property type="project" value="UniProtKB-ARBA"/>
</dbReference>
<gene>
    <name evidence="13" type="ORF">HHK36_003309</name>
</gene>
<dbReference type="Gene3D" id="2.30.30.490">
    <property type="match status" value="1"/>
</dbReference>
<dbReference type="PROSITE" id="PS50016">
    <property type="entry name" value="ZF_PHD_2"/>
    <property type="match status" value="1"/>
</dbReference>
<dbReference type="Proteomes" id="UP000655225">
    <property type="component" value="Unassembled WGS sequence"/>
</dbReference>
<dbReference type="PROSITE" id="PS51038">
    <property type="entry name" value="BAH"/>
    <property type="match status" value="1"/>
</dbReference>
<dbReference type="InterPro" id="IPR019787">
    <property type="entry name" value="Znf_PHD-finger"/>
</dbReference>
<evidence type="ECO:0000259" key="12">
    <source>
        <dbReference type="PROSITE" id="PS51038"/>
    </source>
</evidence>
<comment type="subcellular location">
    <subcellularLocation>
        <location evidence="1">Nucleus</location>
    </subcellularLocation>
</comment>
<dbReference type="InterPro" id="IPR001965">
    <property type="entry name" value="Znf_PHD"/>
</dbReference>
<keyword evidence="3 10" id="KW-0863">Zinc-finger</keyword>
<dbReference type="FunFam" id="3.30.40.10:FF:000561">
    <property type="entry name" value="Bromo-adjacent homology (BAH) domain-containing protein"/>
    <property type="match status" value="1"/>
</dbReference>
<sequence length="336" mass="38532">MAKTKPGKKDMDAYTIKGTKKIVRAGDCVLMRPSDSDKPPYVARIEKIEADHRNNVKVRVRWYYRPEESIGGRRQFHGAKELFLSDHYDVQSAHTIEGKCTVHSFKNYTKLENVGAEDYFCRFEYKASTGGFTPDRVAVYCKCEMPYNPDDLMVQCEGCKDWFHPSCMGMTIEEAKKLDRFLCSDCSSEDDAKRSQNTFSVSPPVEVKNPGPVEIDELANLLDSMWSQSDERDDRTVLGSAQARAMEIKIVSVKYFSAAIPLNMYSKEFHPPFNAVERSYPALEWRFRCAGDHEWLLLWATQDGVPDILRFSFLPDEPPEDTLTFLNVFDIFVLFA</sequence>
<keyword evidence="2" id="KW-0479">Metal-binding</keyword>
<keyword evidence="14" id="KW-1185">Reference proteome</keyword>
<dbReference type="InterPro" id="IPR043151">
    <property type="entry name" value="BAH_sf"/>
</dbReference>
<dbReference type="SUPFAM" id="SSF57903">
    <property type="entry name" value="FYVE/PHD zinc finger"/>
    <property type="match status" value="1"/>
</dbReference>
<dbReference type="SMART" id="SM00439">
    <property type="entry name" value="BAH"/>
    <property type="match status" value="1"/>
</dbReference>
<organism evidence="13 14">
    <name type="scientific">Tetracentron sinense</name>
    <name type="common">Spur-leaf</name>
    <dbReference type="NCBI Taxonomy" id="13715"/>
    <lineage>
        <taxon>Eukaryota</taxon>
        <taxon>Viridiplantae</taxon>
        <taxon>Streptophyta</taxon>
        <taxon>Embryophyta</taxon>
        <taxon>Tracheophyta</taxon>
        <taxon>Spermatophyta</taxon>
        <taxon>Magnoliopsida</taxon>
        <taxon>Trochodendrales</taxon>
        <taxon>Trochodendraceae</taxon>
        <taxon>Tetracentron</taxon>
    </lineage>
</organism>
<evidence type="ECO:0000256" key="4">
    <source>
        <dbReference type="ARBA" id="ARBA00022833"/>
    </source>
</evidence>
<keyword evidence="8" id="KW-0539">Nucleus</keyword>
<evidence type="ECO:0000256" key="7">
    <source>
        <dbReference type="ARBA" id="ARBA00023163"/>
    </source>
</evidence>
<dbReference type="GO" id="GO:0003682">
    <property type="term" value="F:chromatin binding"/>
    <property type="evidence" value="ECO:0007669"/>
    <property type="project" value="InterPro"/>
</dbReference>
<proteinExistence type="inferred from homology"/>
<dbReference type="CDD" id="cd04714">
    <property type="entry name" value="BAH_BAHCC1"/>
    <property type="match status" value="1"/>
</dbReference>
<feature type="domain" description="BAH" evidence="12">
    <location>
        <begin position="21"/>
        <end position="136"/>
    </location>
</feature>
<dbReference type="EMBL" id="JABCRI010000002">
    <property type="protein sequence ID" value="KAF8410772.1"/>
    <property type="molecule type" value="Genomic_DNA"/>
</dbReference>
<feature type="domain" description="PHD-type" evidence="11">
    <location>
        <begin position="138"/>
        <end position="189"/>
    </location>
</feature>
<dbReference type="GO" id="GO:0009908">
    <property type="term" value="P:flower development"/>
    <property type="evidence" value="ECO:0007669"/>
    <property type="project" value="UniProtKB-KW"/>
</dbReference>
<name>A0A834ZQX5_TETSI</name>
<evidence type="ECO:0000256" key="2">
    <source>
        <dbReference type="ARBA" id="ARBA00022723"/>
    </source>
</evidence>
<dbReference type="InterPro" id="IPR013083">
    <property type="entry name" value="Znf_RING/FYVE/PHD"/>
</dbReference>
<dbReference type="OrthoDB" id="436852at2759"/>
<dbReference type="PANTHER" id="PTHR46364">
    <property type="entry name" value="OS08G0421900 PROTEIN"/>
    <property type="match status" value="1"/>
</dbReference>
<evidence type="ECO:0000256" key="8">
    <source>
        <dbReference type="ARBA" id="ARBA00023242"/>
    </source>
</evidence>
<evidence type="ECO:0000313" key="13">
    <source>
        <dbReference type="EMBL" id="KAF8410772.1"/>
    </source>
</evidence>
<dbReference type="GO" id="GO:2000028">
    <property type="term" value="P:regulation of photoperiodism, flowering"/>
    <property type="evidence" value="ECO:0007669"/>
    <property type="project" value="UniProtKB-ARBA"/>
</dbReference>
<dbReference type="GO" id="GO:0008270">
    <property type="term" value="F:zinc ion binding"/>
    <property type="evidence" value="ECO:0007669"/>
    <property type="project" value="UniProtKB-KW"/>
</dbReference>
<reference evidence="13 14" key="1">
    <citation type="submission" date="2020-04" db="EMBL/GenBank/DDBJ databases">
        <title>Plant Genome Project.</title>
        <authorList>
            <person name="Zhang R.-G."/>
        </authorList>
    </citation>
    <scope>NUCLEOTIDE SEQUENCE [LARGE SCALE GENOMIC DNA]</scope>
    <source>
        <strain evidence="13">YNK0</strain>
        <tissue evidence="13">Leaf</tissue>
    </source>
</reference>